<dbReference type="EMBL" id="JABSTQ010010016">
    <property type="protein sequence ID" value="KAG0424090.1"/>
    <property type="molecule type" value="Genomic_DNA"/>
</dbReference>
<comment type="caution">
    <text evidence="1">The sequence shown here is derived from an EMBL/GenBank/DDBJ whole genome shotgun (WGS) entry which is preliminary data.</text>
</comment>
<evidence type="ECO:0000313" key="1">
    <source>
        <dbReference type="EMBL" id="KAG0424090.1"/>
    </source>
</evidence>
<feature type="non-terminal residue" evidence="1">
    <location>
        <position position="1"/>
    </location>
</feature>
<name>A0AC60PSI8_IXOPE</name>
<evidence type="ECO:0000313" key="2">
    <source>
        <dbReference type="Proteomes" id="UP000805193"/>
    </source>
</evidence>
<feature type="non-terminal residue" evidence="1">
    <location>
        <position position="108"/>
    </location>
</feature>
<accession>A0AC60PSI8</accession>
<keyword evidence="2" id="KW-1185">Reference proteome</keyword>
<protein>
    <submittedName>
        <fullName evidence="1">Uncharacterized protein</fullName>
    </submittedName>
</protein>
<dbReference type="Proteomes" id="UP000805193">
    <property type="component" value="Unassembled WGS sequence"/>
</dbReference>
<sequence>AHRYRRICSNDDDIDSNTNTLLQKVTKSAIQKAQNLNREENLARQGIDGPKAPETNLVLTFSANIPNINGILRRHYNILDHSHRTTQVVPKVPRAVYWKERNLGDVIT</sequence>
<reference evidence="1 2" key="1">
    <citation type="journal article" date="2020" name="Cell">
        <title>Large-Scale Comparative Analyses of Tick Genomes Elucidate Their Genetic Diversity and Vector Capacities.</title>
        <authorList>
            <consortium name="Tick Genome and Microbiome Consortium (TIGMIC)"/>
            <person name="Jia N."/>
            <person name="Wang J."/>
            <person name="Shi W."/>
            <person name="Du L."/>
            <person name="Sun Y."/>
            <person name="Zhan W."/>
            <person name="Jiang J.F."/>
            <person name="Wang Q."/>
            <person name="Zhang B."/>
            <person name="Ji P."/>
            <person name="Bell-Sakyi L."/>
            <person name="Cui X.M."/>
            <person name="Yuan T.T."/>
            <person name="Jiang B.G."/>
            <person name="Yang W.F."/>
            <person name="Lam T.T."/>
            <person name="Chang Q.C."/>
            <person name="Ding S.J."/>
            <person name="Wang X.J."/>
            <person name="Zhu J.G."/>
            <person name="Ruan X.D."/>
            <person name="Zhao L."/>
            <person name="Wei J.T."/>
            <person name="Ye R.Z."/>
            <person name="Que T.C."/>
            <person name="Du C.H."/>
            <person name="Zhou Y.H."/>
            <person name="Cheng J.X."/>
            <person name="Dai P.F."/>
            <person name="Guo W.B."/>
            <person name="Han X.H."/>
            <person name="Huang E.J."/>
            <person name="Li L.F."/>
            <person name="Wei W."/>
            <person name="Gao Y.C."/>
            <person name="Liu J.Z."/>
            <person name="Shao H.Z."/>
            <person name="Wang X."/>
            <person name="Wang C.C."/>
            <person name="Yang T.C."/>
            <person name="Huo Q.B."/>
            <person name="Li W."/>
            <person name="Chen H.Y."/>
            <person name="Chen S.E."/>
            <person name="Zhou L.G."/>
            <person name="Ni X.B."/>
            <person name="Tian J.H."/>
            <person name="Sheng Y."/>
            <person name="Liu T."/>
            <person name="Pan Y.S."/>
            <person name="Xia L.Y."/>
            <person name="Li J."/>
            <person name="Zhao F."/>
            <person name="Cao W.C."/>
        </authorList>
    </citation>
    <scope>NUCLEOTIDE SEQUENCE [LARGE SCALE GENOMIC DNA]</scope>
    <source>
        <strain evidence="1">Iper-2018</strain>
    </source>
</reference>
<proteinExistence type="predicted"/>
<organism evidence="1 2">
    <name type="scientific">Ixodes persulcatus</name>
    <name type="common">Taiga tick</name>
    <dbReference type="NCBI Taxonomy" id="34615"/>
    <lineage>
        <taxon>Eukaryota</taxon>
        <taxon>Metazoa</taxon>
        <taxon>Ecdysozoa</taxon>
        <taxon>Arthropoda</taxon>
        <taxon>Chelicerata</taxon>
        <taxon>Arachnida</taxon>
        <taxon>Acari</taxon>
        <taxon>Parasitiformes</taxon>
        <taxon>Ixodida</taxon>
        <taxon>Ixodoidea</taxon>
        <taxon>Ixodidae</taxon>
        <taxon>Ixodinae</taxon>
        <taxon>Ixodes</taxon>
    </lineage>
</organism>
<gene>
    <name evidence="1" type="ORF">HPB47_000158</name>
</gene>